<name>A0ABS8UT47_DATST</name>
<evidence type="ECO:0000313" key="3">
    <source>
        <dbReference type="Proteomes" id="UP000823775"/>
    </source>
</evidence>
<proteinExistence type="predicted"/>
<evidence type="ECO:0000256" key="1">
    <source>
        <dbReference type="SAM" id="MobiDB-lite"/>
    </source>
</evidence>
<dbReference type="EMBL" id="JACEIK010002459">
    <property type="protein sequence ID" value="MCD9561306.1"/>
    <property type="molecule type" value="Genomic_DNA"/>
</dbReference>
<protein>
    <submittedName>
        <fullName evidence="2">Uncharacterized protein</fullName>
    </submittedName>
</protein>
<evidence type="ECO:0000313" key="2">
    <source>
        <dbReference type="EMBL" id="MCD9561306.1"/>
    </source>
</evidence>
<accession>A0ABS8UT47</accession>
<comment type="caution">
    <text evidence="2">The sequence shown here is derived from an EMBL/GenBank/DDBJ whole genome shotgun (WGS) entry which is preliminary data.</text>
</comment>
<reference evidence="2 3" key="1">
    <citation type="journal article" date="2021" name="BMC Genomics">
        <title>Datura genome reveals duplications of psychoactive alkaloid biosynthetic genes and high mutation rate following tissue culture.</title>
        <authorList>
            <person name="Rajewski A."/>
            <person name="Carter-House D."/>
            <person name="Stajich J."/>
            <person name="Litt A."/>
        </authorList>
    </citation>
    <scope>NUCLEOTIDE SEQUENCE [LARGE SCALE GENOMIC DNA]</scope>
    <source>
        <strain evidence="2">AR-01</strain>
    </source>
</reference>
<organism evidence="2 3">
    <name type="scientific">Datura stramonium</name>
    <name type="common">Jimsonweed</name>
    <name type="synonym">Common thornapple</name>
    <dbReference type="NCBI Taxonomy" id="4076"/>
    <lineage>
        <taxon>Eukaryota</taxon>
        <taxon>Viridiplantae</taxon>
        <taxon>Streptophyta</taxon>
        <taxon>Embryophyta</taxon>
        <taxon>Tracheophyta</taxon>
        <taxon>Spermatophyta</taxon>
        <taxon>Magnoliopsida</taxon>
        <taxon>eudicotyledons</taxon>
        <taxon>Gunneridae</taxon>
        <taxon>Pentapetalae</taxon>
        <taxon>asterids</taxon>
        <taxon>lamiids</taxon>
        <taxon>Solanales</taxon>
        <taxon>Solanaceae</taxon>
        <taxon>Solanoideae</taxon>
        <taxon>Datureae</taxon>
        <taxon>Datura</taxon>
    </lineage>
</organism>
<sequence length="135" mass="14980">QGKLPTVIPTNEGVSLPKGEADEQEETHTMRKLHFSMDTHITPPTVVRTTTTGYRGDVRELTIKKCTDRLDSGSDGPSLARWSIAFAITLNQERLKIHLIEGRSDGMSPTRWSIESAVTPGTLRPIHDGTYVHQC</sequence>
<keyword evidence="3" id="KW-1185">Reference proteome</keyword>
<gene>
    <name evidence="2" type="ORF">HAX54_020339</name>
</gene>
<feature type="non-terminal residue" evidence="2">
    <location>
        <position position="1"/>
    </location>
</feature>
<feature type="region of interest" description="Disordered" evidence="1">
    <location>
        <begin position="1"/>
        <end position="22"/>
    </location>
</feature>
<dbReference type="Proteomes" id="UP000823775">
    <property type="component" value="Unassembled WGS sequence"/>
</dbReference>